<dbReference type="Proteomes" id="UP000305282">
    <property type="component" value="Unassembled WGS sequence"/>
</dbReference>
<protein>
    <submittedName>
        <fullName evidence="1">Helix-turn-helix domain-containing protein</fullName>
    </submittedName>
</protein>
<comment type="caution">
    <text evidence="1">The sequence shown here is derived from an EMBL/GenBank/DDBJ whole genome shotgun (WGS) entry which is preliminary data.</text>
</comment>
<dbReference type="OrthoDB" id="3217615at2"/>
<evidence type="ECO:0000313" key="1">
    <source>
        <dbReference type="EMBL" id="THJ74024.1"/>
    </source>
</evidence>
<dbReference type="AlphaFoldDB" id="A0A4S5EP05"/>
<dbReference type="Pfam" id="PF13560">
    <property type="entry name" value="HTH_31"/>
    <property type="match status" value="1"/>
</dbReference>
<accession>A0A4S5EP05</accession>
<sequence length="218" mass="24020">MESWKLEMAEFARRITDLRGSRSVRGFAKEARVDRADLTRVEQGELLPSERMAARLDSYCATAGELSRWRRRIHAMRTGLPVPPTDEEVGPTDRREFGLLGAAAAAAQISGRIAAAAAIAPPTLREIKADINEIAVAYTTTPAMVLAERAERRWRSTEQMLDGRVHGRTRTVLDLRAGQYSIYLALTANDLGEQAASDTYLDLAGQHAQEAGDRLLSD</sequence>
<name>A0A4S5EP05_9ACTN</name>
<organism evidence="1 2">
    <name type="scientific">Candidatus Frankia alpina</name>
    <dbReference type="NCBI Taxonomy" id="2699483"/>
    <lineage>
        <taxon>Bacteria</taxon>
        <taxon>Bacillati</taxon>
        <taxon>Actinomycetota</taxon>
        <taxon>Actinomycetes</taxon>
        <taxon>Frankiales</taxon>
        <taxon>Frankiaceae</taxon>
        <taxon>Frankia</taxon>
    </lineage>
</organism>
<reference evidence="1 2" key="1">
    <citation type="submission" date="2019-04" db="EMBL/GenBank/DDBJ databases">
        <title>Draft genome sequences for three unisolated Alnus-infective Frankia Sp+ strains, AgTrS, AiOr and AvVan, the first sequenced Frankia strains able to sporulate in-planta.</title>
        <authorList>
            <person name="Bethencourt L."/>
            <person name="Vautrin F."/>
            <person name="Taib N."/>
            <person name="Dubost A."/>
            <person name="Castro-Garcia L."/>
            <person name="Imbaud O."/>
            <person name="Abrouk D."/>
            <person name="Fournier P."/>
            <person name="Briolay J."/>
            <person name="Nguyen A."/>
            <person name="Normand P."/>
            <person name="Fernandez M.P."/>
            <person name="Brochier-Armanet C."/>
            <person name="Herrera-Belaroussi A."/>
        </authorList>
    </citation>
    <scope>NUCLEOTIDE SEQUENCE [LARGE SCALE GENOMIC DNA]</scope>
    <source>
        <strain evidence="1 2">AvVan</strain>
    </source>
</reference>
<proteinExistence type="predicted"/>
<keyword evidence="2" id="KW-1185">Reference proteome</keyword>
<gene>
    <name evidence="1" type="ORF">E7Y31_13970</name>
</gene>
<evidence type="ECO:0000313" key="2">
    <source>
        <dbReference type="Proteomes" id="UP000305282"/>
    </source>
</evidence>
<feature type="non-terminal residue" evidence="1">
    <location>
        <position position="218"/>
    </location>
</feature>
<dbReference type="EMBL" id="SSXH01000339">
    <property type="protein sequence ID" value="THJ74024.1"/>
    <property type="molecule type" value="Genomic_DNA"/>
</dbReference>